<sequence>MSLQLKKQVKNFKTGNKGSFTLEASLIFPIIFIITIALVLFSLVVYENAVLYQRAHLIAERVAFSWDNSQKDFEDGSFEINQYNTMDGGDGLYWRIGAVASGLIEKATKGQLSGGGSTATSRKVSKGNDMAHEIISNVSNTGDVVKYRIFNTSEMAMGMQTIEVELIREINLPPFVDLITDSEISATAVASIKDPVEVIRTTDFLYYFIEEMADMINNE</sequence>
<dbReference type="EMBL" id="JAHQCR010000090">
    <property type="protein sequence ID" value="MBU9724252.1"/>
    <property type="molecule type" value="Genomic_DNA"/>
</dbReference>
<gene>
    <name evidence="2" type="ORF">KS407_22775</name>
</gene>
<evidence type="ECO:0000313" key="3">
    <source>
        <dbReference type="Proteomes" id="UP000790580"/>
    </source>
</evidence>
<comment type="caution">
    <text evidence="2">The sequence shown here is derived from an EMBL/GenBank/DDBJ whole genome shotgun (WGS) entry which is preliminary data.</text>
</comment>
<reference evidence="2 3" key="1">
    <citation type="submission" date="2021-06" db="EMBL/GenBank/DDBJ databases">
        <title>Bacillus sp. RD4P76, an endophyte from a halophyte.</title>
        <authorList>
            <person name="Sun J.-Q."/>
        </authorList>
    </citation>
    <scope>NUCLEOTIDE SEQUENCE [LARGE SCALE GENOMIC DNA]</scope>
    <source>
        <strain evidence="2 3">JCM 17098</strain>
    </source>
</reference>
<proteinExistence type="predicted"/>
<feature type="transmembrane region" description="Helical" evidence="1">
    <location>
        <begin position="20"/>
        <end position="46"/>
    </location>
</feature>
<evidence type="ECO:0000313" key="2">
    <source>
        <dbReference type="EMBL" id="MBU9724252.1"/>
    </source>
</evidence>
<protein>
    <recommendedName>
        <fullName evidence="4">TadE-like protein</fullName>
    </recommendedName>
</protein>
<dbReference type="Proteomes" id="UP000790580">
    <property type="component" value="Unassembled WGS sequence"/>
</dbReference>
<name>A0ABS6K1C9_9BACI</name>
<keyword evidence="1" id="KW-1133">Transmembrane helix</keyword>
<keyword evidence="1" id="KW-0472">Membrane</keyword>
<accession>A0ABS6K1C9</accession>
<keyword evidence="3" id="KW-1185">Reference proteome</keyword>
<dbReference type="RefSeq" id="WP_088076934.1">
    <property type="nucleotide sequence ID" value="NZ_JAHQCR010000090.1"/>
</dbReference>
<organism evidence="2 3">
    <name type="scientific">Evansella alkalicola</name>
    <dbReference type="NCBI Taxonomy" id="745819"/>
    <lineage>
        <taxon>Bacteria</taxon>
        <taxon>Bacillati</taxon>
        <taxon>Bacillota</taxon>
        <taxon>Bacilli</taxon>
        <taxon>Bacillales</taxon>
        <taxon>Bacillaceae</taxon>
        <taxon>Evansella</taxon>
    </lineage>
</organism>
<evidence type="ECO:0008006" key="4">
    <source>
        <dbReference type="Google" id="ProtNLM"/>
    </source>
</evidence>
<evidence type="ECO:0000256" key="1">
    <source>
        <dbReference type="SAM" id="Phobius"/>
    </source>
</evidence>
<keyword evidence="1" id="KW-0812">Transmembrane</keyword>